<evidence type="ECO:0000313" key="3">
    <source>
        <dbReference type="Proteomes" id="UP000650833"/>
    </source>
</evidence>
<dbReference type="AlphaFoldDB" id="A0A8H7UKV1"/>
<gene>
    <name evidence="2" type="ORF">INT46_010737</name>
</gene>
<name>A0A8H7UKV1_9FUNG</name>
<dbReference type="EMBL" id="JAEPRC010001215">
    <property type="protein sequence ID" value="KAG2189741.1"/>
    <property type="molecule type" value="Genomic_DNA"/>
</dbReference>
<keyword evidence="3" id="KW-1185">Reference proteome</keyword>
<reference evidence="2" key="1">
    <citation type="submission" date="2020-12" db="EMBL/GenBank/DDBJ databases">
        <title>Metabolic potential, ecology and presence of endohyphal bacteria is reflected in genomic diversity of Mucoromycotina.</title>
        <authorList>
            <person name="Muszewska A."/>
            <person name="Okrasinska A."/>
            <person name="Steczkiewicz K."/>
            <person name="Drgas O."/>
            <person name="Orlowska M."/>
            <person name="Perlinska-Lenart U."/>
            <person name="Aleksandrzak-Piekarczyk T."/>
            <person name="Szatraj K."/>
            <person name="Zielenkiewicz U."/>
            <person name="Pilsyk S."/>
            <person name="Malc E."/>
            <person name="Mieczkowski P."/>
            <person name="Kruszewska J.S."/>
            <person name="Biernat P."/>
            <person name="Pawlowska J."/>
        </authorList>
    </citation>
    <scope>NUCLEOTIDE SEQUENCE</scope>
    <source>
        <strain evidence="2">CBS 226.32</strain>
    </source>
</reference>
<accession>A0A8H7UKV1</accession>
<feature type="non-terminal residue" evidence="2">
    <location>
        <position position="1"/>
    </location>
</feature>
<evidence type="ECO:0000256" key="1">
    <source>
        <dbReference type="SAM" id="MobiDB-lite"/>
    </source>
</evidence>
<evidence type="ECO:0000313" key="2">
    <source>
        <dbReference type="EMBL" id="KAG2189741.1"/>
    </source>
</evidence>
<comment type="caution">
    <text evidence="2">The sequence shown here is derived from an EMBL/GenBank/DDBJ whole genome shotgun (WGS) entry which is preliminary data.</text>
</comment>
<protein>
    <submittedName>
        <fullName evidence="2">Uncharacterized protein</fullName>
    </submittedName>
</protein>
<feature type="compositionally biased region" description="Low complexity" evidence="1">
    <location>
        <begin position="33"/>
        <end position="48"/>
    </location>
</feature>
<feature type="region of interest" description="Disordered" evidence="1">
    <location>
        <begin position="27"/>
        <end position="50"/>
    </location>
</feature>
<organism evidence="2 3">
    <name type="scientific">Mucor plumbeus</name>
    <dbReference type="NCBI Taxonomy" id="97098"/>
    <lineage>
        <taxon>Eukaryota</taxon>
        <taxon>Fungi</taxon>
        <taxon>Fungi incertae sedis</taxon>
        <taxon>Mucoromycota</taxon>
        <taxon>Mucoromycotina</taxon>
        <taxon>Mucoromycetes</taxon>
        <taxon>Mucorales</taxon>
        <taxon>Mucorineae</taxon>
        <taxon>Mucoraceae</taxon>
        <taxon>Mucor</taxon>
    </lineage>
</organism>
<sequence>MSLCNTLNTGDSNDIWLKSLNALQNEARPDPTNYNDINDNGSNNSVDNPMDITASIGYVETMEDYTDATDATENDENINYSEQDFEYPNAKVYSNDSSNNPEISDSLAFAIKFVKLAELNRVSRQVQRDM</sequence>
<proteinExistence type="predicted"/>
<dbReference type="Proteomes" id="UP000650833">
    <property type="component" value="Unassembled WGS sequence"/>
</dbReference>